<dbReference type="AlphaFoldDB" id="A0A9W7G6K3"/>
<keyword evidence="3" id="KW-1185">Reference proteome</keyword>
<proteinExistence type="predicted"/>
<reference evidence="3" key="1">
    <citation type="journal article" date="2023" name="Commun. Biol.">
        <title>Genome analysis of Parmales, the sister group of diatoms, reveals the evolutionary specialization of diatoms from phago-mixotrophs to photoautotrophs.</title>
        <authorList>
            <person name="Ban H."/>
            <person name="Sato S."/>
            <person name="Yoshikawa S."/>
            <person name="Yamada K."/>
            <person name="Nakamura Y."/>
            <person name="Ichinomiya M."/>
            <person name="Sato N."/>
            <person name="Blanc-Mathieu R."/>
            <person name="Endo H."/>
            <person name="Kuwata A."/>
            <person name="Ogata H."/>
        </authorList>
    </citation>
    <scope>NUCLEOTIDE SEQUENCE [LARGE SCALE GENOMIC DNA]</scope>
</reference>
<protein>
    <submittedName>
        <fullName evidence="2">Uncharacterized protein</fullName>
    </submittedName>
</protein>
<sequence length="341" mass="36549">MQGVLFKTKIQKRPGLAKSTKMQFYLSSWSEAAPAVEGEAAVAIGSAERACRERGDCLQTGNFDGALGLNWGGKDRCDARDPSCRTDGRLEGGTEGSKEDFTPPKGTREVTDVLSITFSIGSRGNEKVQLNIGLFGDEYPEAVEQMLLTFSDRGLVTGPKLALEEGFGVSSLGLMGSYAMVTYVGAEPGTVTVGIPSQKVVYAKEKNMGKAPDDFQPQPRPRAIRGGGGVGRDEGGVGTVAIDKRGLGWLEEGRDLDSAFDRLFELRGYGRGGVGRNDEEEKILIGQLMDKSSMEGLYRLSTLPVNKKFQAIIGAQEGPPLVNVRILGVKQRHVVVGSKGE</sequence>
<dbReference type="EMBL" id="BRYA01000036">
    <property type="protein sequence ID" value="GMI33843.1"/>
    <property type="molecule type" value="Genomic_DNA"/>
</dbReference>
<comment type="caution">
    <text evidence="2">The sequence shown here is derived from an EMBL/GenBank/DDBJ whole genome shotgun (WGS) entry which is preliminary data.</text>
</comment>
<evidence type="ECO:0000256" key="1">
    <source>
        <dbReference type="SAM" id="MobiDB-lite"/>
    </source>
</evidence>
<evidence type="ECO:0000313" key="3">
    <source>
        <dbReference type="Proteomes" id="UP001165065"/>
    </source>
</evidence>
<feature type="region of interest" description="Disordered" evidence="1">
    <location>
        <begin position="86"/>
        <end position="106"/>
    </location>
</feature>
<gene>
    <name evidence="2" type="ORF">TrCOL_g13221</name>
</gene>
<accession>A0A9W7G6K3</accession>
<evidence type="ECO:0000313" key="2">
    <source>
        <dbReference type="EMBL" id="GMI33843.1"/>
    </source>
</evidence>
<name>A0A9W7G6K3_9STRA</name>
<dbReference type="OrthoDB" id="204975at2759"/>
<organism evidence="2 3">
    <name type="scientific">Triparma columacea</name>
    <dbReference type="NCBI Taxonomy" id="722753"/>
    <lineage>
        <taxon>Eukaryota</taxon>
        <taxon>Sar</taxon>
        <taxon>Stramenopiles</taxon>
        <taxon>Ochrophyta</taxon>
        <taxon>Bolidophyceae</taxon>
        <taxon>Parmales</taxon>
        <taxon>Triparmaceae</taxon>
        <taxon>Triparma</taxon>
    </lineage>
</organism>
<dbReference type="Proteomes" id="UP001165065">
    <property type="component" value="Unassembled WGS sequence"/>
</dbReference>
<feature type="region of interest" description="Disordered" evidence="1">
    <location>
        <begin position="209"/>
        <end position="230"/>
    </location>
</feature>